<evidence type="ECO:0000313" key="1">
    <source>
        <dbReference type="EMBL" id="KRX43702.1"/>
    </source>
</evidence>
<dbReference type="EMBL" id="JYDJ01000112">
    <property type="protein sequence ID" value="KRX43702.1"/>
    <property type="molecule type" value="Genomic_DNA"/>
</dbReference>
<keyword evidence="2" id="KW-1185">Reference proteome</keyword>
<dbReference type="Proteomes" id="UP000055048">
    <property type="component" value="Unassembled WGS sequence"/>
</dbReference>
<evidence type="ECO:0000313" key="2">
    <source>
        <dbReference type="Proteomes" id="UP000055048"/>
    </source>
</evidence>
<organism evidence="1 2">
    <name type="scientific">Trichinella murrelli</name>
    <dbReference type="NCBI Taxonomy" id="144512"/>
    <lineage>
        <taxon>Eukaryota</taxon>
        <taxon>Metazoa</taxon>
        <taxon>Ecdysozoa</taxon>
        <taxon>Nematoda</taxon>
        <taxon>Enoplea</taxon>
        <taxon>Dorylaimia</taxon>
        <taxon>Trichinellida</taxon>
        <taxon>Trichinellidae</taxon>
        <taxon>Trichinella</taxon>
    </lineage>
</organism>
<name>A0A0V0TXE0_9BILA</name>
<sequence length="112" mass="12776">MLTTQLAIPNCPVHSGIELEDHQPSYSQHILVLPAGRPEVRFCFEMKAETAKRRRDVMLEDTFPEVDALEEVLQVWFSPVEEMSATRIAAMKFLDEAEAVKSREVKSSPKEM</sequence>
<dbReference type="OrthoDB" id="10420421at2759"/>
<gene>
    <name evidence="1" type="ORF">T05_4130</name>
</gene>
<reference evidence="1 2" key="1">
    <citation type="submission" date="2015-01" db="EMBL/GenBank/DDBJ databases">
        <title>Evolution of Trichinella species and genotypes.</title>
        <authorList>
            <person name="Korhonen P.K."/>
            <person name="Edoardo P."/>
            <person name="Giuseppe L.R."/>
            <person name="Gasser R.B."/>
        </authorList>
    </citation>
    <scope>NUCLEOTIDE SEQUENCE [LARGE SCALE GENOMIC DNA]</scope>
    <source>
        <strain evidence="1">ISS417</strain>
    </source>
</reference>
<proteinExistence type="predicted"/>
<accession>A0A0V0TXE0</accession>
<comment type="caution">
    <text evidence="1">The sequence shown here is derived from an EMBL/GenBank/DDBJ whole genome shotgun (WGS) entry which is preliminary data.</text>
</comment>
<protein>
    <submittedName>
        <fullName evidence="1">Uncharacterized protein</fullName>
    </submittedName>
</protein>
<dbReference type="AlphaFoldDB" id="A0A0V0TXE0"/>